<protein>
    <submittedName>
        <fullName evidence="3">Oxidoreductase</fullName>
    </submittedName>
</protein>
<evidence type="ECO:0000259" key="2">
    <source>
        <dbReference type="Pfam" id="PF00248"/>
    </source>
</evidence>
<dbReference type="InterPro" id="IPR023210">
    <property type="entry name" value="NADP_OxRdtase_dom"/>
</dbReference>
<dbReference type="CDD" id="cd19088">
    <property type="entry name" value="AKR_AKR13B1"/>
    <property type="match status" value="1"/>
</dbReference>
<dbReference type="AlphaFoldDB" id="A0A9W6SPE2"/>
<dbReference type="Proteomes" id="UP001165079">
    <property type="component" value="Unassembled WGS sequence"/>
</dbReference>
<evidence type="ECO:0000313" key="3">
    <source>
        <dbReference type="EMBL" id="GLZ80564.1"/>
    </source>
</evidence>
<organism evidence="3 4">
    <name type="scientific">Actinorhabdospora filicis</name>
    <dbReference type="NCBI Taxonomy" id="1785913"/>
    <lineage>
        <taxon>Bacteria</taxon>
        <taxon>Bacillati</taxon>
        <taxon>Actinomycetota</taxon>
        <taxon>Actinomycetes</taxon>
        <taxon>Micromonosporales</taxon>
        <taxon>Micromonosporaceae</taxon>
        <taxon>Actinorhabdospora</taxon>
    </lineage>
</organism>
<comment type="caution">
    <text evidence="3">The sequence shown here is derived from an EMBL/GenBank/DDBJ whole genome shotgun (WGS) entry which is preliminary data.</text>
</comment>
<feature type="domain" description="NADP-dependent oxidoreductase" evidence="2">
    <location>
        <begin position="18"/>
        <end position="288"/>
    </location>
</feature>
<name>A0A9W6SPE2_9ACTN</name>
<dbReference type="RefSeq" id="WP_285665775.1">
    <property type="nucleotide sequence ID" value="NZ_BSTX01000004.1"/>
</dbReference>
<reference evidence="3" key="1">
    <citation type="submission" date="2023-03" db="EMBL/GenBank/DDBJ databases">
        <title>Actinorhabdospora filicis NBRC 111898.</title>
        <authorList>
            <person name="Ichikawa N."/>
            <person name="Sato H."/>
            <person name="Tonouchi N."/>
        </authorList>
    </citation>
    <scope>NUCLEOTIDE SEQUENCE</scope>
    <source>
        <strain evidence="3">NBRC 111898</strain>
    </source>
</reference>
<accession>A0A9W6SPE2</accession>
<evidence type="ECO:0000256" key="1">
    <source>
        <dbReference type="ARBA" id="ARBA00023002"/>
    </source>
</evidence>
<keyword evidence="1" id="KW-0560">Oxidoreductase</keyword>
<dbReference type="PANTHER" id="PTHR43625">
    <property type="entry name" value="AFLATOXIN B1 ALDEHYDE REDUCTASE"/>
    <property type="match status" value="1"/>
</dbReference>
<sequence length="290" mass="31720">MATTTTNFLIGSHLPVNRIGLGTMRLTDAPGHNPAAAPIWTAPTDTENATTVLRTAVDLGVNLIDTADSYALGDSETFIADALHPYREGLVLATKVGVARPSPAEWIPLGRPEYLRQQAELSLRRLKVERLDLLQLHRVDPTVPLEDQIGALKQLVDEGKAAHIGLSEVGVEELEKARAITPIATVQNWYNLSHRDHEDVVDYAEKHGIAFIPFFPIAAGAATREEGPIADIAKELNVTRAQVALAWLLKRSPAIIPIPGTRDVKHLKDNIEAQNIDLTDDQFKRLEADA</sequence>
<dbReference type="GO" id="GO:0016491">
    <property type="term" value="F:oxidoreductase activity"/>
    <property type="evidence" value="ECO:0007669"/>
    <property type="project" value="UniProtKB-KW"/>
</dbReference>
<dbReference type="InterPro" id="IPR020471">
    <property type="entry name" value="AKR"/>
</dbReference>
<dbReference type="Gene3D" id="3.20.20.100">
    <property type="entry name" value="NADP-dependent oxidoreductase domain"/>
    <property type="match status" value="1"/>
</dbReference>
<dbReference type="InterPro" id="IPR050791">
    <property type="entry name" value="Aldo-Keto_reductase"/>
</dbReference>
<dbReference type="InterPro" id="IPR036812">
    <property type="entry name" value="NAD(P)_OxRdtase_dom_sf"/>
</dbReference>
<evidence type="ECO:0000313" key="4">
    <source>
        <dbReference type="Proteomes" id="UP001165079"/>
    </source>
</evidence>
<dbReference type="EMBL" id="BSTX01000004">
    <property type="protein sequence ID" value="GLZ80564.1"/>
    <property type="molecule type" value="Genomic_DNA"/>
</dbReference>
<keyword evidence="4" id="KW-1185">Reference proteome</keyword>
<dbReference type="GO" id="GO:0005737">
    <property type="term" value="C:cytoplasm"/>
    <property type="evidence" value="ECO:0007669"/>
    <property type="project" value="TreeGrafter"/>
</dbReference>
<dbReference type="PANTHER" id="PTHR43625:SF40">
    <property type="entry name" value="ALDO-KETO REDUCTASE YAKC [NADP(+)]"/>
    <property type="match status" value="1"/>
</dbReference>
<gene>
    <name evidence="3" type="ORF">Afil01_53710</name>
</gene>
<proteinExistence type="predicted"/>
<dbReference type="PRINTS" id="PR00069">
    <property type="entry name" value="ALDKETRDTASE"/>
</dbReference>
<dbReference type="SUPFAM" id="SSF51430">
    <property type="entry name" value="NAD(P)-linked oxidoreductase"/>
    <property type="match status" value="1"/>
</dbReference>
<dbReference type="Pfam" id="PF00248">
    <property type="entry name" value="Aldo_ket_red"/>
    <property type="match status" value="1"/>
</dbReference>